<evidence type="ECO:0000256" key="1">
    <source>
        <dbReference type="SAM" id="MobiDB-lite"/>
    </source>
</evidence>
<evidence type="ECO:0000313" key="3">
    <source>
        <dbReference type="Proteomes" id="UP000236333"/>
    </source>
</evidence>
<keyword evidence="3" id="KW-1185">Reference proteome</keyword>
<name>A0A2J7ZUV7_9CHLO</name>
<evidence type="ECO:0000313" key="2">
    <source>
        <dbReference type="EMBL" id="PNH04061.1"/>
    </source>
</evidence>
<feature type="compositionally biased region" description="Gly residues" evidence="1">
    <location>
        <begin position="1"/>
        <end position="23"/>
    </location>
</feature>
<feature type="region of interest" description="Disordered" evidence="1">
    <location>
        <begin position="1"/>
        <end position="25"/>
    </location>
</feature>
<feature type="compositionally biased region" description="Polar residues" evidence="1">
    <location>
        <begin position="87"/>
        <end position="104"/>
    </location>
</feature>
<accession>A0A2J7ZUV7</accession>
<organism evidence="2 3">
    <name type="scientific">Tetrabaena socialis</name>
    <dbReference type="NCBI Taxonomy" id="47790"/>
    <lineage>
        <taxon>Eukaryota</taxon>
        <taxon>Viridiplantae</taxon>
        <taxon>Chlorophyta</taxon>
        <taxon>core chlorophytes</taxon>
        <taxon>Chlorophyceae</taxon>
        <taxon>CS clade</taxon>
        <taxon>Chlamydomonadales</taxon>
        <taxon>Tetrabaenaceae</taxon>
        <taxon>Tetrabaena</taxon>
    </lineage>
</organism>
<feature type="region of interest" description="Disordered" evidence="1">
    <location>
        <begin position="87"/>
        <end position="114"/>
    </location>
</feature>
<dbReference type="AlphaFoldDB" id="A0A2J7ZUV7"/>
<sequence>MGGDGGRSSSGGGSSVRSGGGYAEGPHRAQRVRACYIEPALRPLALGKYEWLGGKWWVRSGVGMEGLPAEAEGVRLAVRVPREAAHMQQQADLSRDLTGQQRTLTPGPGTVPRQPSCRLLLLGL</sequence>
<reference evidence="2 3" key="1">
    <citation type="journal article" date="2017" name="Mol. Biol. Evol.">
        <title>The 4-celled Tetrabaena socialis nuclear genome reveals the essential components for genetic control of cell number at the origin of multicellularity in the volvocine lineage.</title>
        <authorList>
            <person name="Featherston J."/>
            <person name="Arakaki Y."/>
            <person name="Hanschen E.R."/>
            <person name="Ferris P.J."/>
            <person name="Michod R.E."/>
            <person name="Olson B.J.S.C."/>
            <person name="Nozaki H."/>
            <person name="Durand P.M."/>
        </authorList>
    </citation>
    <scope>NUCLEOTIDE SEQUENCE [LARGE SCALE GENOMIC DNA]</scope>
    <source>
        <strain evidence="2 3">NIES-571</strain>
    </source>
</reference>
<proteinExistence type="predicted"/>
<gene>
    <name evidence="2" type="ORF">TSOC_009817</name>
</gene>
<comment type="caution">
    <text evidence="2">The sequence shown here is derived from an EMBL/GenBank/DDBJ whole genome shotgun (WGS) entry which is preliminary data.</text>
</comment>
<dbReference type="EMBL" id="PGGS01000429">
    <property type="protein sequence ID" value="PNH04061.1"/>
    <property type="molecule type" value="Genomic_DNA"/>
</dbReference>
<protein>
    <submittedName>
        <fullName evidence="2">Uncharacterized protein</fullName>
    </submittedName>
</protein>
<dbReference type="Proteomes" id="UP000236333">
    <property type="component" value="Unassembled WGS sequence"/>
</dbReference>